<dbReference type="Proteomes" id="UP000189274">
    <property type="component" value="Unassembled WGS sequence"/>
</dbReference>
<reference evidence="3" key="1">
    <citation type="journal article" date="2014" name="Microb. Cell Fact.">
        <title>Exploiting Issatchenkia orientalis SD108 for succinic acid production.</title>
        <authorList>
            <person name="Xiao H."/>
            <person name="Shao Z."/>
            <person name="Jiang Y."/>
            <person name="Dole S."/>
            <person name="Zhao H."/>
        </authorList>
    </citation>
    <scope>NUCLEOTIDE SEQUENCE [LARGE SCALE GENOMIC DNA]</scope>
    <source>
        <strain evidence="3">SD108</strain>
    </source>
</reference>
<reference evidence="4" key="3">
    <citation type="journal article" date="2017" name="Genome Announc.">
        <title>Genome sequences of Cyberlindnera fabianii 65, Pichia kudriavzevii 129, and Saccharomyces cerevisiae 131 isolated from fermented masau fruits in Zimbabwe.</title>
        <authorList>
            <person name="van Rijswijck I.M.H."/>
            <person name="Derks M.F.L."/>
            <person name="Abee T."/>
            <person name="de Ridder D."/>
            <person name="Smid E.J."/>
        </authorList>
    </citation>
    <scope>NUCLEOTIDE SEQUENCE [LARGE SCALE GENOMIC DNA]</scope>
    <source>
        <strain evidence="4">129</strain>
    </source>
</reference>
<protein>
    <submittedName>
        <fullName evidence="2">Transport and Golgi organization protein 2</fullName>
    </submittedName>
</protein>
<dbReference type="Pfam" id="PF05742">
    <property type="entry name" value="TANGO2"/>
    <property type="match status" value="1"/>
</dbReference>
<dbReference type="InterPro" id="IPR008551">
    <property type="entry name" value="TANGO2"/>
</dbReference>
<dbReference type="AlphaFoldDB" id="A0A099NZ44"/>
<reference evidence="1" key="2">
    <citation type="submission" date="2014-08" db="EMBL/GenBank/DDBJ databases">
        <title>Exploiting Issatchenkia orientalis SD108 for Succinic Acid Production.</title>
        <authorList>
            <person name="Xiao H."/>
            <person name="Shao Z."/>
            <person name="Jiang Y."/>
            <person name="Dole S."/>
            <person name="Zhao H."/>
        </authorList>
    </citation>
    <scope>NUCLEOTIDE SEQUENCE [LARGE SCALE GENOMIC DNA]</scope>
    <source>
        <strain evidence="1">SD108</strain>
    </source>
</reference>
<dbReference type="GO" id="GO:0009306">
    <property type="term" value="P:protein secretion"/>
    <property type="evidence" value="ECO:0007669"/>
    <property type="project" value="TreeGrafter"/>
</dbReference>
<dbReference type="Proteomes" id="UP000029867">
    <property type="component" value="Unassembled WGS sequence"/>
</dbReference>
<dbReference type="PANTHER" id="PTHR17985:SF8">
    <property type="entry name" value="TRANSPORT AND GOLGI ORGANIZATION PROTEIN 2 HOMOLOG"/>
    <property type="match status" value="1"/>
</dbReference>
<dbReference type="PANTHER" id="PTHR17985">
    <property type="entry name" value="SER/THR-RICH PROTEIN T10 IN DGCR REGION"/>
    <property type="match status" value="1"/>
</dbReference>
<name>A0A099NZ44_PICKU</name>
<dbReference type="HOGENOM" id="CLU_047037_1_1_1"/>
<dbReference type="EMBL" id="MQVM01000007">
    <property type="protein sequence ID" value="ONH75211.1"/>
    <property type="molecule type" value="Genomic_DNA"/>
</dbReference>
<sequence>MCILLCTRDVPGYKLVVGSNRDEYFERPTVPAQWLDQVLMPVDMARREHGTWIGISSKGRIAILLNVREKTGKTEAGVISRGKITADFLRSELSPLLWVKDIRRRCNDFRDMDGFSLVFGELKTGEIYTMSNRRHGVDMVFNDRLGGAAVFGLSNSLIDAPWPKVLHGMKMMEETTAGRKFSEEDLIASVFSVMSDRNPEIHEGEGMSKHMDLTIRETVFVPRLVNDLMDPPPQDKQTYGTRTQTVILVHDDGHVVYVERNVALDSVTKFSFILE</sequence>
<reference evidence="2" key="4">
    <citation type="submission" date="2017-01" db="EMBL/GenBank/DDBJ databases">
        <authorList>
            <person name="Mah S.A."/>
            <person name="Swanson W.J."/>
            <person name="Moy G.W."/>
            <person name="Vacquier V.D."/>
        </authorList>
    </citation>
    <scope>NUCLEOTIDE SEQUENCE [LARGE SCALE GENOMIC DNA]</scope>
    <source>
        <strain evidence="2">129</strain>
    </source>
</reference>
<dbReference type="GO" id="GO:0007030">
    <property type="term" value="P:Golgi organization"/>
    <property type="evidence" value="ECO:0007669"/>
    <property type="project" value="TreeGrafter"/>
</dbReference>
<dbReference type="eggNOG" id="KOG2342">
    <property type="taxonomic scope" value="Eukaryota"/>
</dbReference>
<organism evidence="1 3">
    <name type="scientific">Pichia kudriavzevii</name>
    <name type="common">Yeast</name>
    <name type="synonym">Issatchenkia orientalis</name>
    <dbReference type="NCBI Taxonomy" id="4909"/>
    <lineage>
        <taxon>Eukaryota</taxon>
        <taxon>Fungi</taxon>
        <taxon>Dikarya</taxon>
        <taxon>Ascomycota</taxon>
        <taxon>Saccharomycotina</taxon>
        <taxon>Pichiomycetes</taxon>
        <taxon>Pichiales</taxon>
        <taxon>Pichiaceae</taxon>
        <taxon>Pichia</taxon>
    </lineage>
</organism>
<dbReference type="EMBL" id="JQFK01000028">
    <property type="protein sequence ID" value="KGK37875.1"/>
    <property type="molecule type" value="Genomic_DNA"/>
</dbReference>
<dbReference type="VEuPathDB" id="FungiDB:C5L36_0D05810"/>
<evidence type="ECO:0000313" key="3">
    <source>
        <dbReference type="Proteomes" id="UP000029867"/>
    </source>
</evidence>
<evidence type="ECO:0000313" key="2">
    <source>
        <dbReference type="EMBL" id="ONH75211.1"/>
    </source>
</evidence>
<proteinExistence type="predicted"/>
<dbReference type="GO" id="GO:0005794">
    <property type="term" value="C:Golgi apparatus"/>
    <property type="evidence" value="ECO:0007669"/>
    <property type="project" value="TreeGrafter"/>
</dbReference>
<evidence type="ECO:0000313" key="4">
    <source>
        <dbReference type="Proteomes" id="UP000189274"/>
    </source>
</evidence>
<accession>A0A099NZ44</accession>
<evidence type="ECO:0000313" key="1">
    <source>
        <dbReference type="EMBL" id="KGK37875.1"/>
    </source>
</evidence>
<comment type="caution">
    <text evidence="1">The sequence shown here is derived from an EMBL/GenBank/DDBJ whole genome shotgun (WGS) entry which is preliminary data.</text>
</comment>
<gene>
    <name evidence="2" type="ORF">BOH78_1911</name>
    <name evidence="1" type="ORF">JL09_g2970</name>
</gene>